<evidence type="ECO:0000313" key="4">
    <source>
        <dbReference type="Proteomes" id="UP001239462"/>
    </source>
</evidence>
<comment type="caution">
    <text evidence="3">The sequence shown here is derived from an EMBL/GenBank/DDBJ whole genome shotgun (WGS) entry which is preliminary data.</text>
</comment>
<feature type="transmembrane region" description="Helical" evidence="2">
    <location>
        <begin position="144"/>
        <end position="162"/>
    </location>
</feature>
<gene>
    <name evidence="3" type="ORF">QTN89_15655</name>
</gene>
<feature type="region of interest" description="Disordered" evidence="1">
    <location>
        <begin position="290"/>
        <end position="336"/>
    </location>
</feature>
<feature type="transmembrane region" description="Helical" evidence="2">
    <location>
        <begin position="207"/>
        <end position="234"/>
    </location>
</feature>
<feature type="compositionally biased region" description="Basic and acidic residues" evidence="1">
    <location>
        <begin position="296"/>
        <end position="307"/>
    </location>
</feature>
<evidence type="ECO:0000256" key="2">
    <source>
        <dbReference type="SAM" id="Phobius"/>
    </source>
</evidence>
<accession>A0ABT7PK66</accession>
<evidence type="ECO:0000256" key="1">
    <source>
        <dbReference type="SAM" id="MobiDB-lite"/>
    </source>
</evidence>
<sequence length="336" mass="37359">MLFFRCCVANEGKIREPEGGRIQFRSSHHRSISPVSDSRSDTEVSFFEKHEFAIRRLHSLTGIVPLGLYMVVHLTTNASLLNGPETFQRAVFMIHSPGPLLPLIEWAFIFLPLLFHAILGVWIAKTGRSNSGQYRFANNKRYTWQRWTGMIGLVYLFLHIMHLHGGFHAKWWIDSISGFGFGMFHPYNAGSSLVTAMDFGWGIVWPVIYLVGVLSLVYHLANGLWTAGITWGLWISPEAQQRATKVCVAFGIVLSVISLAAWAGAVIPGEEEAQAMEQVENRMYEAGVAAGMVPENPEKRTQHHDQADQSPESGDAEGENDGPAAETAMTEFNPAS</sequence>
<reference evidence="3 4" key="1">
    <citation type="submission" date="2023-06" db="EMBL/GenBank/DDBJ databases">
        <title>Roseiconus lacunae JC819 isolated from Gulf of Mannar region, Tamil Nadu.</title>
        <authorList>
            <person name="Pk S."/>
            <person name="Ch S."/>
            <person name="Ch V.R."/>
        </authorList>
    </citation>
    <scope>NUCLEOTIDE SEQUENCE [LARGE SCALE GENOMIC DNA]</scope>
    <source>
        <strain evidence="3 4">JC819</strain>
    </source>
</reference>
<dbReference type="CDD" id="cd03497">
    <property type="entry name" value="SQR_TypeB_1_TM"/>
    <property type="match status" value="1"/>
</dbReference>
<keyword evidence="4" id="KW-1185">Reference proteome</keyword>
<protein>
    <submittedName>
        <fullName evidence="3">Succinate dehydrogenase cytochrome b558 subunit</fullName>
    </submittedName>
</protein>
<keyword evidence="2" id="KW-0812">Transmembrane</keyword>
<dbReference type="InterPro" id="IPR016002">
    <property type="entry name" value="Succ_DH_cyt_b558_Firmicute"/>
</dbReference>
<proteinExistence type="predicted"/>
<dbReference type="Gene3D" id="1.20.1300.10">
    <property type="entry name" value="Fumarate reductase/succinate dehydrogenase, transmembrane subunit"/>
    <property type="match status" value="1"/>
</dbReference>
<organism evidence="3 4">
    <name type="scientific">Roseiconus lacunae</name>
    <dbReference type="NCBI Taxonomy" id="2605694"/>
    <lineage>
        <taxon>Bacteria</taxon>
        <taxon>Pseudomonadati</taxon>
        <taxon>Planctomycetota</taxon>
        <taxon>Planctomycetia</taxon>
        <taxon>Pirellulales</taxon>
        <taxon>Pirellulaceae</taxon>
        <taxon>Roseiconus</taxon>
    </lineage>
</organism>
<dbReference type="EMBL" id="JASZZN010000010">
    <property type="protein sequence ID" value="MDM4016882.1"/>
    <property type="molecule type" value="Genomic_DNA"/>
</dbReference>
<feature type="transmembrane region" description="Helical" evidence="2">
    <location>
        <begin position="57"/>
        <end position="80"/>
    </location>
</feature>
<feature type="transmembrane region" description="Helical" evidence="2">
    <location>
        <begin position="100"/>
        <end position="123"/>
    </location>
</feature>
<name>A0ABT7PK66_9BACT</name>
<evidence type="ECO:0000313" key="3">
    <source>
        <dbReference type="EMBL" id="MDM4016882.1"/>
    </source>
</evidence>
<keyword evidence="2" id="KW-1133">Transmembrane helix</keyword>
<dbReference type="SUPFAM" id="SSF81343">
    <property type="entry name" value="Fumarate reductase respiratory complex transmembrane subunits"/>
    <property type="match status" value="1"/>
</dbReference>
<dbReference type="Proteomes" id="UP001239462">
    <property type="component" value="Unassembled WGS sequence"/>
</dbReference>
<keyword evidence="2" id="KW-0472">Membrane</keyword>
<feature type="transmembrane region" description="Helical" evidence="2">
    <location>
        <begin position="246"/>
        <end position="267"/>
    </location>
</feature>
<dbReference type="RefSeq" id="WP_289164474.1">
    <property type="nucleotide sequence ID" value="NZ_JASZZN010000010.1"/>
</dbReference>
<dbReference type="InterPro" id="IPR034804">
    <property type="entry name" value="SQR/QFR_C/D"/>
</dbReference>